<sequence>MAQGSKECGWSCKNCTDQTSLHLHVEIENLKQRLLEREHHIVTMETNFLSEAEKFPNGEFAALSEELLTWQEKYSRLYESHKRVQKVNQSLEDKLLRIVDKCETEKTTLTRDIASLTQKLADATDKVNQLKDENERYRNDVNLAIQLLHCKPTNFVSHKYDTLPADMQQKVRTYMTNKRRPSDNIIPPNKPEMKIIKVPIPTFPPTAMVYSINKELSDKEDNFDDKCEGCKPPMDIVSAAIMAKVLEERERERLHTKHCTSCTCPLQGCSTVEVATQTFETPNKTVVDGSNRASQGLVRYVNVVATRNEVVNRNVQSSETSCLSTNNGDQLNYHDKIITSSLLASKVGKGEGIVNENEKNLGTGNEGISENSTIKFTDSSGTKIVGKQVKIANKIIDSSKMTSNVSKTSEGVKSTRNSIKNSDRTSRLKNKSSEVLHKNDNKDMDMNVGNGDALGRVSFPSNSKVVSEGSAMKLSNREGRSYLSEVTPTSDKAVDSAWARHKGDTTIDKRKLSDGRGRVKERSPGDILGPRPCSLRLQAGTSNILLDNATSYAPVLYTSGRHITADGPGRGNSTVLVHLPRSRSVSSSSSGSLSGVTIPTETEI</sequence>
<evidence type="ECO:0000256" key="4">
    <source>
        <dbReference type="SAM" id="Coils"/>
    </source>
</evidence>
<keyword evidence="4" id="KW-0175">Coiled coil</keyword>
<evidence type="ECO:0000256" key="3">
    <source>
        <dbReference type="ARBA" id="ARBA00023136"/>
    </source>
</evidence>
<dbReference type="InterPro" id="IPR043441">
    <property type="entry name" value="Tjap1/BEGAIN"/>
</dbReference>
<name>A0A7R9D3X3_TIMPO</name>
<dbReference type="PANTHER" id="PTHR28664">
    <property type="entry name" value="TIGHT JUNCTION-ASSOCIATED PROTEIN 1"/>
    <property type="match status" value="1"/>
</dbReference>
<evidence type="ECO:0000256" key="1">
    <source>
        <dbReference type="ARBA" id="ARBA00004170"/>
    </source>
</evidence>
<feature type="compositionally biased region" description="Low complexity" evidence="5">
    <location>
        <begin position="582"/>
        <end position="596"/>
    </location>
</feature>
<evidence type="ECO:0000313" key="6">
    <source>
        <dbReference type="EMBL" id="CAD7407679.1"/>
    </source>
</evidence>
<comment type="subcellular location">
    <subcellularLocation>
        <location evidence="1">Membrane</location>
        <topology evidence="1">Peripheral membrane protein</topology>
    </subcellularLocation>
</comment>
<keyword evidence="3" id="KW-0472">Membrane</keyword>
<evidence type="ECO:0008006" key="7">
    <source>
        <dbReference type="Google" id="ProtNLM"/>
    </source>
</evidence>
<keyword evidence="2" id="KW-0597">Phosphoprotein</keyword>
<dbReference type="PANTHER" id="PTHR28664:SF4">
    <property type="entry name" value="TIGHT JUNCTION-ASSOCIATED PROTEIN 1"/>
    <property type="match status" value="1"/>
</dbReference>
<accession>A0A7R9D3X3</accession>
<reference evidence="6" key="1">
    <citation type="submission" date="2020-11" db="EMBL/GenBank/DDBJ databases">
        <authorList>
            <person name="Tran Van P."/>
        </authorList>
    </citation>
    <scope>NUCLEOTIDE SEQUENCE</scope>
</reference>
<dbReference type="AlphaFoldDB" id="A0A7R9D3X3"/>
<feature type="region of interest" description="Disordered" evidence="5">
    <location>
        <begin position="581"/>
        <end position="604"/>
    </location>
</feature>
<organism evidence="6">
    <name type="scientific">Timema poppense</name>
    <name type="common">Walking stick</name>
    <dbReference type="NCBI Taxonomy" id="170557"/>
    <lineage>
        <taxon>Eukaryota</taxon>
        <taxon>Metazoa</taxon>
        <taxon>Ecdysozoa</taxon>
        <taxon>Arthropoda</taxon>
        <taxon>Hexapoda</taxon>
        <taxon>Insecta</taxon>
        <taxon>Pterygota</taxon>
        <taxon>Neoptera</taxon>
        <taxon>Polyneoptera</taxon>
        <taxon>Phasmatodea</taxon>
        <taxon>Timematodea</taxon>
        <taxon>Timematoidea</taxon>
        <taxon>Timematidae</taxon>
        <taxon>Timema</taxon>
    </lineage>
</organism>
<dbReference type="GO" id="GO:0016020">
    <property type="term" value="C:membrane"/>
    <property type="evidence" value="ECO:0007669"/>
    <property type="project" value="UniProtKB-SubCell"/>
</dbReference>
<feature type="compositionally biased region" description="Basic and acidic residues" evidence="5">
    <location>
        <begin position="421"/>
        <end position="431"/>
    </location>
</feature>
<dbReference type="EMBL" id="OD003378">
    <property type="protein sequence ID" value="CAD7407679.1"/>
    <property type="molecule type" value="Genomic_DNA"/>
</dbReference>
<gene>
    <name evidence="6" type="ORF">TPSB3V08_LOCUS6010</name>
</gene>
<feature type="coiled-coil region" evidence="4">
    <location>
        <begin position="99"/>
        <end position="147"/>
    </location>
</feature>
<feature type="compositionally biased region" description="Basic and acidic residues" evidence="5">
    <location>
        <begin position="503"/>
        <end position="524"/>
    </location>
</feature>
<evidence type="ECO:0000256" key="5">
    <source>
        <dbReference type="SAM" id="MobiDB-lite"/>
    </source>
</evidence>
<protein>
    <recommendedName>
        <fullName evidence="7">Brain-enriched guanylate kinase-associated protein</fullName>
    </recommendedName>
</protein>
<evidence type="ECO:0000256" key="2">
    <source>
        <dbReference type="ARBA" id="ARBA00022553"/>
    </source>
</evidence>
<feature type="region of interest" description="Disordered" evidence="5">
    <location>
        <begin position="406"/>
        <end position="431"/>
    </location>
</feature>
<feature type="region of interest" description="Disordered" evidence="5">
    <location>
        <begin position="503"/>
        <end position="530"/>
    </location>
</feature>
<feature type="compositionally biased region" description="Polar residues" evidence="5">
    <location>
        <begin position="406"/>
        <end position="420"/>
    </location>
</feature>
<proteinExistence type="predicted"/>